<accession>A0ABU3QFS2</accession>
<protein>
    <submittedName>
        <fullName evidence="2">Uncharacterized protein</fullName>
    </submittedName>
</protein>
<dbReference type="RefSeq" id="WP_315876674.1">
    <property type="nucleotide sequence ID" value="NZ_JAWCTQ010000005.1"/>
</dbReference>
<name>A0ABU3QFS2_9ACTN</name>
<dbReference type="EMBL" id="JAWCTQ010000005">
    <property type="protein sequence ID" value="MDT9681584.1"/>
    <property type="molecule type" value="Genomic_DNA"/>
</dbReference>
<reference evidence="2 3" key="1">
    <citation type="submission" date="2023-09" db="EMBL/GenBank/DDBJ databases">
        <title>Streptomyces sp. nov.: A antagonism against Alternaria gaisen Producing Streptochlin, Isolated from Tamarix root soil.</title>
        <authorList>
            <person name="Chen Y."/>
        </authorList>
    </citation>
    <scope>NUCLEOTIDE SEQUENCE [LARGE SCALE GENOMIC DNA]</scope>
    <source>
        <strain evidence="2 3">TRM76323</strain>
    </source>
</reference>
<dbReference type="Proteomes" id="UP001250181">
    <property type="component" value="Unassembled WGS sequence"/>
</dbReference>
<organism evidence="2 3">
    <name type="scientific">Streptomyces tamarix</name>
    <dbReference type="NCBI Taxonomy" id="3078565"/>
    <lineage>
        <taxon>Bacteria</taxon>
        <taxon>Bacillati</taxon>
        <taxon>Actinomycetota</taxon>
        <taxon>Actinomycetes</taxon>
        <taxon>Kitasatosporales</taxon>
        <taxon>Streptomycetaceae</taxon>
        <taxon>Streptomyces</taxon>
    </lineage>
</organism>
<evidence type="ECO:0000313" key="2">
    <source>
        <dbReference type="EMBL" id="MDT9681584.1"/>
    </source>
</evidence>
<proteinExistence type="predicted"/>
<gene>
    <name evidence="2" type="ORF">RND61_05765</name>
</gene>
<keyword evidence="3" id="KW-1185">Reference proteome</keyword>
<evidence type="ECO:0000313" key="3">
    <source>
        <dbReference type="Proteomes" id="UP001250181"/>
    </source>
</evidence>
<comment type="caution">
    <text evidence="2">The sequence shown here is derived from an EMBL/GenBank/DDBJ whole genome shotgun (WGS) entry which is preliminary data.</text>
</comment>
<feature type="region of interest" description="Disordered" evidence="1">
    <location>
        <begin position="119"/>
        <end position="176"/>
    </location>
</feature>
<evidence type="ECO:0000256" key="1">
    <source>
        <dbReference type="SAM" id="MobiDB-lite"/>
    </source>
</evidence>
<sequence>MTAADNDSPHAVRLIFEYEGPDIRLVSRQRLETTPPPGDRGEDLRATQGFWVEVRDAEHNVLYRRVLHDPVRYDAEVFSEDPDRSIARVPVETPRGTFAILVPDIEAADHVALFSGPLDRGAGPAPAPASETARFALRPGTDDVPDIGEAPNANQGPSTGRAPDTDQGPDADERGR</sequence>